<dbReference type="Gene3D" id="3.30.70.2450">
    <property type="match status" value="1"/>
</dbReference>
<keyword evidence="3" id="KW-0560">Oxidoreductase</keyword>
<keyword evidence="4" id="KW-0520">NAD</keyword>
<evidence type="ECO:0000259" key="5">
    <source>
        <dbReference type="Pfam" id="PF01494"/>
    </source>
</evidence>
<comment type="caution">
    <text evidence="6">The sequence shown here is derived from an EMBL/GenBank/DDBJ whole genome shotgun (WGS) entry which is preliminary data.</text>
</comment>
<reference evidence="6 7" key="1">
    <citation type="submission" date="2020-05" db="EMBL/GenBank/DDBJ databases">
        <title>Identification and distribution of gene clusters putatively required for synthesis of sphingolipid metabolism inhibitors in phylogenetically diverse species of the filamentous fungus Fusarium.</title>
        <authorList>
            <person name="Kim H.-S."/>
            <person name="Busman M."/>
            <person name="Brown D.W."/>
            <person name="Divon H."/>
            <person name="Uhlig S."/>
            <person name="Proctor R.H."/>
        </authorList>
    </citation>
    <scope>NUCLEOTIDE SEQUENCE [LARGE SCALE GENOMIC DNA]</scope>
    <source>
        <strain evidence="6 7">NRRL 66243</strain>
    </source>
</reference>
<dbReference type="Proteomes" id="UP000530670">
    <property type="component" value="Unassembled WGS sequence"/>
</dbReference>
<evidence type="ECO:0000313" key="6">
    <source>
        <dbReference type="EMBL" id="KAF5633159.1"/>
    </source>
</evidence>
<keyword evidence="2" id="KW-0274">FAD</keyword>
<name>A0A8H5RH06_9HYPO</name>
<evidence type="ECO:0000256" key="2">
    <source>
        <dbReference type="ARBA" id="ARBA00022827"/>
    </source>
</evidence>
<dbReference type="Gene3D" id="3.50.50.60">
    <property type="entry name" value="FAD/NAD(P)-binding domain"/>
    <property type="match status" value="1"/>
</dbReference>
<protein>
    <submittedName>
        <fullName evidence="6">FAD binding domain protein</fullName>
    </submittedName>
</protein>
<proteinExistence type="predicted"/>
<keyword evidence="1" id="KW-0285">Flavoprotein</keyword>
<dbReference type="InterPro" id="IPR036188">
    <property type="entry name" value="FAD/NAD-bd_sf"/>
</dbReference>
<evidence type="ECO:0000256" key="4">
    <source>
        <dbReference type="ARBA" id="ARBA00023027"/>
    </source>
</evidence>
<dbReference type="SUPFAM" id="SSF51905">
    <property type="entry name" value="FAD/NAD(P)-binding domain"/>
    <property type="match status" value="1"/>
</dbReference>
<dbReference type="AlphaFoldDB" id="A0A8H5RH06"/>
<gene>
    <name evidence="6" type="ORF">FTJAE_7338</name>
</gene>
<dbReference type="InterPro" id="IPR050631">
    <property type="entry name" value="PheA/TfdB_FAD_monoxygenase"/>
</dbReference>
<dbReference type="PRINTS" id="PR00420">
    <property type="entry name" value="RNGMNOXGNASE"/>
</dbReference>
<dbReference type="GO" id="GO:0071949">
    <property type="term" value="F:FAD binding"/>
    <property type="evidence" value="ECO:0007669"/>
    <property type="project" value="InterPro"/>
</dbReference>
<organism evidence="6 7">
    <name type="scientific">Fusarium tjaetaba</name>
    <dbReference type="NCBI Taxonomy" id="1567544"/>
    <lineage>
        <taxon>Eukaryota</taxon>
        <taxon>Fungi</taxon>
        <taxon>Dikarya</taxon>
        <taxon>Ascomycota</taxon>
        <taxon>Pezizomycotina</taxon>
        <taxon>Sordariomycetes</taxon>
        <taxon>Hypocreomycetidae</taxon>
        <taxon>Hypocreales</taxon>
        <taxon>Nectriaceae</taxon>
        <taxon>Fusarium</taxon>
        <taxon>Fusarium fujikuroi species complex</taxon>
    </lineage>
</organism>
<dbReference type="InterPro" id="IPR002938">
    <property type="entry name" value="FAD-bd"/>
</dbReference>
<dbReference type="GO" id="GO:0016491">
    <property type="term" value="F:oxidoreductase activity"/>
    <property type="evidence" value="ECO:0007669"/>
    <property type="project" value="UniProtKB-KW"/>
</dbReference>
<evidence type="ECO:0000256" key="3">
    <source>
        <dbReference type="ARBA" id="ARBA00023002"/>
    </source>
</evidence>
<evidence type="ECO:0000256" key="1">
    <source>
        <dbReference type="ARBA" id="ARBA00022630"/>
    </source>
</evidence>
<dbReference type="PANTHER" id="PTHR43476:SF4">
    <property type="entry name" value="BLR0106 PROTEIN"/>
    <property type="match status" value="1"/>
</dbReference>
<dbReference type="PANTHER" id="PTHR43476">
    <property type="entry name" value="3-(3-HYDROXY-PHENYL)PROPIONATE/3-HYDROXYCINNAMIC ACID HYDROXYLASE"/>
    <property type="match status" value="1"/>
</dbReference>
<evidence type="ECO:0000313" key="7">
    <source>
        <dbReference type="Proteomes" id="UP000530670"/>
    </source>
</evidence>
<feature type="domain" description="FAD-binding" evidence="5">
    <location>
        <begin position="10"/>
        <end position="352"/>
    </location>
</feature>
<accession>A0A8H5RH06</accession>
<dbReference type="Pfam" id="PF01494">
    <property type="entry name" value="FAD_binding_3"/>
    <property type="match status" value="1"/>
</dbReference>
<dbReference type="EMBL" id="JAAQRI010000146">
    <property type="protein sequence ID" value="KAF5633159.1"/>
    <property type="molecule type" value="Genomic_DNA"/>
</dbReference>
<keyword evidence="7" id="KW-1185">Reference proteome</keyword>
<dbReference type="GeneID" id="59306315"/>
<dbReference type="OrthoDB" id="10016252at2759"/>
<sequence>MSDTQKPFAIIVGAGPCGLLLALRLAKAGLKVRLLEAGHKLDDQPRATHYSPEAVEELDKAGVLPDVQAQGFVPDGLCWRKPDGTPIATLLASLLAEKVKHEMQCLPLDKLGKIIYDHVMKEPHASILWGHKVTGVQQRDGGASVTVDAEGTTKIMEATYVVGCDGANSQIRRTLFGDMEFPGWTWKEQIISTTTNILPLTYYPFEKYGYIDSNMIIDPEHWYMAARMSKDGLWKVTYGEIPGLTKEQYLERQAWKFETMLPGNPKPKDWNCTAFSPYKCHQRLAKSLRVGNILLAGDSAHLCNPFGGLGLTGGILDVGGLYDCLYGIATGRADESILDRYSDVRRQIYHDFTDPISTGNMKRLMYNSEEALEKDPFLQLCHDFTQYYKS</sequence>
<dbReference type="RefSeq" id="XP_037205640.1">
    <property type="nucleotide sequence ID" value="XM_037354045.1"/>
</dbReference>